<keyword evidence="3" id="KW-1185">Reference proteome</keyword>
<proteinExistence type="predicted"/>
<organism evidence="2 3">
    <name type="scientific">Chara braunii</name>
    <name type="common">Braun's stonewort</name>
    <dbReference type="NCBI Taxonomy" id="69332"/>
    <lineage>
        <taxon>Eukaryota</taxon>
        <taxon>Viridiplantae</taxon>
        <taxon>Streptophyta</taxon>
        <taxon>Charophyceae</taxon>
        <taxon>Charales</taxon>
        <taxon>Characeae</taxon>
        <taxon>Chara</taxon>
    </lineage>
</organism>
<evidence type="ECO:0000313" key="3">
    <source>
        <dbReference type="Proteomes" id="UP000265515"/>
    </source>
</evidence>
<name>A0A388KZU2_CHABU</name>
<protein>
    <submittedName>
        <fullName evidence="2">Uncharacterized protein</fullName>
    </submittedName>
</protein>
<gene>
    <name evidence="2" type="ORF">CBR_g20210</name>
</gene>
<comment type="caution">
    <text evidence="2">The sequence shown here is derived from an EMBL/GenBank/DDBJ whole genome shotgun (WGS) entry which is preliminary data.</text>
</comment>
<feature type="compositionally biased region" description="Basic and acidic residues" evidence="1">
    <location>
        <begin position="291"/>
        <end position="303"/>
    </location>
</feature>
<evidence type="ECO:0000313" key="2">
    <source>
        <dbReference type="EMBL" id="GBG75579.1"/>
    </source>
</evidence>
<dbReference type="AlphaFoldDB" id="A0A388KZU2"/>
<feature type="region of interest" description="Disordered" evidence="1">
    <location>
        <begin position="196"/>
        <end position="376"/>
    </location>
</feature>
<dbReference type="EMBL" id="BFEA01000227">
    <property type="protein sequence ID" value="GBG75579.1"/>
    <property type="molecule type" value="Genomic_DNA"/>
</dbReference>
<feature type="compositionally biased region" description="Basic and acidic residues" evidence="1">
    <location>
        <begin position="273"/>
        <end position="284"/>
    </location>
</feature>
<feature type="compositionally biased region" description="Acidic residues" evidence="1">
    <location>
        <begin position="198"/>
        <end position="218"/>
    </location>
</feature>
<sequence>MNRHRLSTSSLPSDIPTFWVSAVDPTLSFRIRQLDVPTLDAAKWALWWHAYVALNFFLLKVVFHWAGPADKSEEDEISDDEPKLLIVQAWRTDTEGELLGILFGEVRDSHLDSITYEVLVFLTQLVHDLPLDILSRCDERPGTATLARALAPHLLWSTCTKLVGDHYCYPSEGAYLVINVTDLSFWDPLIRRVNVGETSEEAEEEEKEAVEEEIEEDDHLQYKEGEETPEEEESEAESDDPDYHDSKDVGSEEASSEWKETEEEEAGSGESSDPDKLSREERKVVPQRKRTAAEGKRPIEESRGPPPQLLQGDPTLNPKLPQEEAKRNGGATTEGSGGRRRRRSESPNQSPPRPNLRLRRDAGTRASCPVVIPSSP</sequence>
<reference evidence="2 3" key="1">
    <citation type="journal article" date="2018" name="Cell">
        <title>The Chara Genome: Secondary Complexity and Implications for Plant Terrestrialization.</title>
        <authorList>
            <person name="Nishiyama T."/>
            <person name="Sakayama H."/>
            <person name="Vries J.D."/>
            <person name="Buschmann H."/>
            <person name="Saint-Marcoux D."/>
            <person name="Ullrich K.K."/>
            <person name="Haas F.B."/>
            <person name="Vanderstraeten L."/>
            <person name="Becker D."/>
            <person name="Lang D."/>
            <person name="Vosolsobe S."/>
            <person name="Rombauts S."/>
            <person name="Wilhelmsson P.K.I."/>
            <person name="Janitza P."/>
            <person name="Kern R."/>
            <person name="Heyl A."/>
            <person name="Rumpler F."/>
            <person name="Villalobos L.I.A.C."/>
            <person name="Clay J.M."/>
            <person name="Skokan R."/>
            <person name="Toyoda A."/>
            <person name="Suzuki Y."/>
            <person name="Kagoshima H."/>
            <person name="Schijlen E."/>
            <person name="Tajeshwar N."/>
            <person name="Catarino B."/>
            <person name="Hetherington A.J."/>
            <person name="Saltykova A."/>
            <person name="Bonnot C."/>
            <person name="Breuninger H."/>
            <person name="Symeonidi A."/>
            <person name="Radhakrishnan G.V."/>
            <person name="Van Nieuwerburgh F."/>
            <person name="Deforce D."/>
            <person name="Chang C."/>
            <person name="Karol K.G."/>
            <person name="Hedrich R."/>
            <person name="Ulvskov P."/>
            <person name="Glockner G."/>
            <person name="Delwiche C.F."/>
            <person name="Petrasek J."/>
            <person name="Van de Peer Y."/>
            <person name="Friml J."/>
            <person name="Beilby M."/>
            <person name="Dolan L."/>
            <person name="Kohara Y."/>
            <person name="Sugano S."/>
            <person name="Fujiyama A."/>
            <person name="Delaux P.-M."/>
            <person name="Quint M."/>
            <person name="TheiBen G."/>
            <person name="Hagemann M."/>
            <person name="Harholt J."/>
            <person name="Dunand C."/>
            <person name="Zachgo S."/>
            <person name="Langdale J."/>
            <person name="Maumus F."/>
            <person name="Straeten D.V.D."/>
            <person name="Gould S.B."/>
            <person name="Rensing S.A."/>
        </authorList>
    </citation>
    <scope>NUCLEOTIDE SEQUENCE [LARGE SCALE GENOMIC DNA]</scope>
    <source>
        <strain evidence="2 3">S276</strain>
    </source>
</reference>
<accession>A0A388KZU2</accession>
<evidence type="ECO:0000256" key="1">
    <source>
        <dbReference type="SAM" id="MobiDB-lite"/>
    </source>
</evidence>
<feature type="compositionally biased region" description="Acidic residues" evidence="1">
    <location>
        <begin position="227"/>
        <end position="240"/>
    </location>
</feature>
<dbReference type="Gramene" id="GBG75579">
    <property type="protein sequence ID" value="GBG75579"/>
    <property type="gene ID" value="CBR_g20210"/>
</dbReference>
<dbReference type="Proteomes" id="UP000265515">
    <property type="component" value="Unassembled WGS sequence"/>
</dbReference>
<feature type="compositionally biased region" description="Basic and acidic residues" evidence="1">
    <location>
        <begin position="241"/>
        <end position="250"/>
    </location>
</feature>